<accession>A0ABZ0W8F9</accession>
<organism evidence="1 2">
    <name type="scientific">Niabella yanshanensis</name>
    <dbReference type="NCBI Taxonomy" id="577386"/>
    <lineage>
        <taxon>Bacteria</taxon>
        <taxon>Pseudomonadati</taxon>
        <taxon>Bacteroidota</taxon>
        <taxon>Chitinophagia</taxon>
        <taxon>Chitinophagales</taxon>
        <taxon>Chitinophagaceae</taxon>
        <taxon>Niabella</taxon>
    </lineage>
</organism>
<evidence type="ECO:0000313" key="2">
    <source>
        <dbReference type="Proteomes" id="UP001325680"/>
    </source>
</evidence>
<protein>
    <submittedName>
        <fullName evidence="1">Uncharacterized protein</fullName>
    </submittedName>
</protein>
<dbReference type="Proteomes" id="UP001325680">
    <property type="component" value="Chromosome"/>
</dbReference>
<evidence type="ECO:0000313" key="1">
    <source>
        <dbReference type="EMBL" id="WQD39436.1"/>
    </source>
</evidence>
<gene>
    <name evidence="1" type="ORF">U0035_04660</name>
</gene>
<reference evidence="1 2" key="1">
    <citation type="submission" date="2023-12" db="EMBL/GenBank/DDBJ databases">
        <title>Genome sequencing and assembly of bacterial species from a model synthetic community.</title>
        <authorList>
            <person name="Hogle S.L."/>
        </authorList>
    </citation>
    <scope>NUCLEOTIDE SEQUENCE [LARGE SCALE GENOMIC DNA]</scope>
    <source>
        <strain evidence="1 2">HAMBI_3031</strain>
    </source>
</reference>
<name>A0ABZ0W8F9_9BACT</name>
<proteinExistence type="predicted"/>
<keyword evidence="2" id="KW-1185">Reference proteome</keyword>
<dbReference type="EMBL" id="CP139960">
    <property type="protein sequence ID" value="WQD39436.1"/>
    <property type="molecule type" value="Genomic_DNA"/>
</dbReference>
<sequence length="53" mass="6243">MVQSCLKEHLLKTMYQHALTAPAKNLQVDIERSRKELKPDEAFIDQMLELFKI</sequence>
<dbReference type="RefSeq" id="WP_162817720.1">
    <property type="nucleotide sequence ID" value="NZ_CP139960.1"/>
</dbReference>